<dbReference type="NCBIfam" id="TIGR00084">
    <property type="entry name" value="ruvA"/>
    <property type="match status" value="1"/>
</dbReference>
<organism evidence="8 9">
    <name type="scientific">Thermostichus vulcanus str. 'Rupite'</name>
    <dbReference type="NCBI Taxonomy" id="2813851"/>
    <lineage>
        <taxon>Bacteria</taxon>
        <taxon>Bacillati</taxon>
        <taxon>Cyanobacteriota</taxon>
        <taxon>Cyanophyceae</taxon>
        <taxon>Thermostichales</taxon>
        <taxon>Thermostichaceae</taxon>
        <taxon>Thermostichus</taxon>
    </lineage>
</organism>
<comment type="function">
    <text evidence="6">The RuvA-RuvB-RuvC complex processes Holliday junction (HJ) DNA during genetic recombination and DNA repair, while the RuvA-RuvB complex plays an important role in the rescue of blocked DNA replication forks via replication fork reversal (RFR). RuvA specifically binds to HJ cruciform DNA, conferring on it an open structure. The RuvB hexamer acts as an ATP-dependent pump, pulling dsDNA into and through the RuvAB complex. HJ branch migration allows RuvC to scan DNA until it finds its consensus sequence, where it cleaves and resolves the cruciform DNA.</text>
</comment>
<dbReference type="SUPFAM" id="SSF46929">
    <property type="entry name" value="DNA helicase RuvA subunit, C-terminal domain"/>
    <property type="match status" value="1"/>
</dbReference>
<evidence type="ECO:0000313" key="8">
    <source>
        <dbReference type="EMBL" id="MCJ2541760.1"/>
    </source>
</evidence>
<dbReference type="SUPFAM" id="SSF47781">
    <property type="entry name" value="RuvA domain 2-like"/>
    <property type="match status" value="1"/>
</dbReference>
<dbReference type="Pfam" id="PF01330">
    <property type="entry name" value="RuvA_N"/>
    <property type="match status" value="1"/>
</dbReference>
<dbReference type="RefSeq" id="WP_244348933.1">
    <property type="nucleotide sequence ID" value="NZ_JAFIRA010000003.1"/>
</dbReference>
<dbReference type="InterPro" id="IPR010994">
    <property type="entry name" value="RuvA_2-like"/>
</dbReference>
<evidence type="ECO:0000256" key="2">
    <source>
        <dbReference type="ARBA" id="ARBA00022763"/>
    </source>
</evidence>
<evidence type="ECO:0000256" key="5">
    <source>
        <dbReference type="ARBA" id="ARBA00023204"/>
    </source>
</evidence>
<comment type="caution">
    <text evidence="8">The sequence shown here is derived from an EMBL/GenBank/DDBJ whole genome shotgun (WGS) entry which is preliminary data.</text>
</comment>
<dbReference type="CDD" id="cd14332">
    <property type="entry name" value="UBA_RuvA_C"/>
    <property type="match status" value="1"/>
</dbReference>
<dbReference type="Gene3D" id="2.40.50.140">
    <property type="entry name" value="Nucleic acid-binding proteins"/>
    <property type="match status" value="1"/>
</dbReference>
<dbReference type="InterPro" id="IPR000085">
    <property type="entry name" value="RuvA"/>
</dbReference>
<comment type="domain">
    <text evidence="6">Has three domains with a flexible linker between the domains II and III and assumes an 'L' shape. Domain III is highly mobile and contacts RuvB.</text>
</comment>
<reference evidence="8" key="1">
    <citation type="submission" date="2021-02" db="EMBL/GenBank/DDBJ databases">
        <title>The CRISPR/cas machinery reduction and long-range gene transfer in the hot spring cyanobacterium Synechococcus.</title>
        <authorList>
            <person name="Dvorak P."/>
            <person name="Jahodarova E."/>
            <person name="Hasler P."/>
            <person name="Poulickova A."/>
        </authorList>
    </citation>
    <scope>NUCLEOTIDE SEQUENCE</scope>
    <source>
        <strain evidence="8">Rupite</strain>
    </source>
</reference>
<comment type="subcellular location">
    <subcellularLocation>
        <location evidence="6">Cytoplasm</location>
    </subcellularLocation>
</comment>
<keyword evidence="1 6" id="KW-0963">Cytoplasm</keyword>
<dbReference type="Pfam" id="PF07499">
    <property type="entry name" value="RuvA_C"/>
    <property type="match status" value="1"/>
</dbReference>
<dbReference type="SMART" id="SM00278">
    <property type="entry name" value="HhH1"/>
    <property type="match status" value="2"/>
</dbReference>
<dbReference type="Pfam" id="PF14520">
    <property type="entry name" value="HHH_5"/>
    <property type="match status" value="1"/>
</dbReference>
<keyword evidence="9" id="KW-1185">Reference proteome</keyword>
<accession>A0ABT0C7L0</accession>
<dbReference type="InterPro" id="IPR003583">
    <property type="entry name" value="Hlx-hairpin-Hlx_DNA-bd_motif"/>
</dbReference>
<keyword evidence="3 6" id="KW-0238">DNA-binding</keyword>
<name>A0ABT0C7L0_THEVL</name>
<feature type="domain" description="Helix-hairpin-helix DNA-binding motif class 1" evidence="7">
    <location>
        <begin position="111"/>
        <end position="130"/>
    </location>
</feature>
<keyword evidence="5 6" id="KW-0234">DNA repair</keyword>
<dbReference type="Gene3D" id="1.10.150.20">
    <property type="entry name" value="5' to 3' exonuclease, C-terminal subdomain"/>
    <property type="match status" value="1"/>
</dbReference>
<gene>
    <name evidence="6 8" type="primary">ruvA</name>
    <name evidence="8" type="ORF">JX360_02380</name>
</gene>
<evidence type="ECO:0000256" key="4">
    <source>
        <dbReference type="ARBA" id="ARBA00023172"/>
    </source>
</evidence>
<dbReference type="InterPro" id="IPR036267">
    <property type="entry name" value="RuvA_C_sf"/>
</dbReference>
<dbReference type="InterPro" id="IPR011114">
    <property type="entry name" value="RuvA_C"/>
</dbReference>
<dbReference type="EMBL" id="JAFIRA010000003">
    <property type="protein sequence ID" value="MCJ2541760.1"/>
    <property type="molecule type" value="Genomic_DNA"/>
</dbReference>
<evidence type="ECO:0000256" key="6">
    <source>
        <dbReference type="HAMAP-Rule" id="MF_00031"/>
    </source>
</evidence>
<evidence type="ECO:0000256" key="1">
    <source>
        <dbReference type="ARBA" id="ARBA00022490"/>
    </source>
</evidence>
<comment type="caution">
    <text evidence="6">Lacks conserved residue(s) required for the propagation of feature annotation.</text>
</comment>
<protein>
    <recommendedName>
        <fullName evidence="6">Holliday junction branch migration complex subunit RuvA</fullName>
    </recommendedName>
</protein>
<evidence type="ECO:0000313" key="9">
    <source>
        <dbReference type="Proteomes" id="UP000830835"/>
    </source>
</evidence>
<keyword evidence="2 6" id="KW-0227">DNA damage</keyword>
<feature type="region of interest" description="Domain III" evidence="6">
    <location>
        <begin position="158"/>
        <end position="204"/>
    </location>
</feature>
<dbReference type="SUPFAM" id="SSF50249">
    <property type="entry name" value="Nucleic acid-binding proteins"/>
    <property type="match status" value="1"/>
</dbReference>
<evidence type="ECO:0000256" key="3">
    <source>
        <dbReference type="ARBA" id="ARBA00023125"/>
    </source>
</evidence>
<dbReference type="HAMAP" id="MF_00031">
    <property type="entry name" value="DNA_HJ_migration_RuvA"/>
    <property type="match status" value="1"/>
</dbReference>
<dbReference type="InterPro" id="IPR012340">
    <property type="entry name" value="NA-bd_OB-fold"/>
</dbReference>
<proteinExistence type="inferred from homology"/>
<evidence type="ECO:0000259" key="7">
    <source>
        <dbReference type="SMART" id="SM00278"/>
    </source>
</evidence>
<sequence>MIAFLMGHLVAIELGERSNLTVEVQGIGYRVKAPERFLKQLPALGESIQVFTHLVVRETELVLYGFGSGAERDLFVELIKVSGVGPALGLALLNTLSLPELVQAVVTDNIRVLSRTPGVGYKTAQRLALELKTKLANWRQGAGVSEQILAGGPPMPIREEVEMALLALGYSASEIYTALQALPPQPQQTEDWLRAAITYLSQQP</sequence>
<comment type="similarity">
    <text evidence="6">Belongs to the RuvA family.</text>
</comment>
<dbReference type="InterPro" id="IPR013849">
    <property type="entry name" value="DNA_helicase_Holl-junc_RuvA_I"/>
</dbReference>
<keyword evidence="4 6" id="KW-0233">DNA recombination</keyword>
<dbReference type="Proteomes" id="UP000830835">
    <property type="component" value="Unassembled WGS sequence"/>
</dbReference>
<feature type="domain" description="Helix-hairpin-helix DNA-binding motif class 1" evidence="7">
    <location>
        <begin position="76"/>
        <end position="95"/>
    </location>
</feature>
<comment type="subunit">
    <text evidence="6">Homotetramer. Forms an RuvA(8)-RuvB(12)-Holliday junction (HJ) complex. HJ DNA is sandwiched between 2 RuvA tetramers; dsDNA enters through RuvA and exits via RuvB. An RuvB hexamer assembles on each DNA strand where it exits the tetramer. Each RuvB hexamer is contacted by two RuvA subunits (via domain III) on 2 adjacent RuvB subunits; this complex drives branch migration. In the full resolvosome a probable DNA-RuvA(4)-RuvB(12)-RuvC(2) complex forms which resolves the HJ.</text>
</comment>